<dbReference type="AlphaFoldDB" id="A0A366MSB3"/>
<evidence type="ECO:0000313" key="1">
    <source>
        <dbReference type="EMBL" id="RBQ29178.1"/>
    </source>
</evidence>
<name>A0A366MSB3_9BACT</name>
<evidence type="ECO:0000313" key="2">
    <source>
        <dbReference type="Proteomes" id="UP000252669"/>
    </source>
</evidence>
<dbReference type="Proteomes" id="UP000252669">
    <property type="component" value="Unassembled WGS sequence"/>
</dbReference>
<comment type="caution">
    <text evidence="1">The sequence shown here is derived from an EMBL/GenBank/DDBJ whole genome shotgun (WGS) entry which is preliminary data.</text>
</comment>
<proteinExistence type="predicted"/>
<dbReference type="OrthoDB" id="5623405at2"/>
<accession>A0A366MSB3</accession>
<sequence>MNENQKNIGETTGELGNVDQIREILFGSQSRELNKRFEKLEVDIKRSFDDLKSKIEFSQKEFNQKLENEVELISKRIKNLTTTQQDEFADIKDGNLKQEKRIQHNIDLLNEEIGVKIEQLTKDQSDSKKSLSEELNFLKLEVFEFIEDKLAQMNNIKLSRDDAAEIMMEAALRIKGNNIQSQLNLIEEPKE</sequence>
<gene>
    <name evidence="1" type="ORF">CRU91_04940</name>
</gene>
<dbReference type="RefSeq" id="WP_113893995.1">
    <property type="nucleotide sequence ID" value="NZ_CP182882.1"/>
</dbReference>
<reference evidence="1 2" key="1">
    <citation type="submission" date="2017-10" db="EMBL/GenBank/DDBJ databases">
        <title>Genomics of the genus Arcobacter.</title>
        <authorList>
            <person name="Perez-Cataluna A."/>
            <person name="Figueras M.J."/>
        </authorList>
    </citation>
    <scope>NUCLEOTIDE SEQUENCE [LARGE SCALE GENOMIC DNA]</scope>
    <source>
        <strain evidence="1 2">CECT 9230</strain>
    </source>
</reference>
<keyword evidence="2" id="KW-1185">Reference proteome</keyword>
<dbReference type="EMBL" id="PDKB01000007">
    <property type="protein sequence ID" value="RBQ29178.1"/>
    <property type="molecule type" value="Genomic_DNA"/>
</dbReference>
<protein>
    <submittedName>
        <fullName evidence="1">Uncharacterized protein</fullName>
    </submittedName>
</protein>
<organism evidence="1 2">
    <name type="scientific">Aliarcobacter vitoriensis</name>
    <dbReference type="NCBI Taxonomy" id="2011099"/>
    <lineage>
        <taxon>Bacteria</taxon>
        <taxon>Pseudomonadati</taxon>
        <taxon>Campylobacterota</taxon>
        <taxon>Epsilonproteobacteria</taxon>
        <taxon>Campylobacterales</taxon>
        <taxon>Arcobacteraceae</taxon>
        <taxon>Aliarcobacter</taxon>
    </lineage>
</organism>